<evidence type="ECO:0000256" key="4">
    <source>
        <dbReference type="ARBA" id="ARBA00022448"/>
    </source>
</evidence>
<evidence type="ECO:0000256" key="15">
    <source>
        <dbReference type="SAM" id="SignalP"/>
    </source>
</evidence>
<dbReference type="Pfam" id="PF01292">
    <property type="entry name" value="Ni_hydr_CYTB"/>
    <property type="match status" value="1"/>
</dbReference>
<keyword evidence="7 14" id="KW-0812">Transmembrane</keyword>
<evidence type="ECO:0000256" key="6">
    <source>
        <dbReference type="ARBA" id="ARBA00022617"/>
    </source>
</evidence>
<evidence type="ECO:0000256" key="2">
    <source>
        <dbReference type="ARBA" id="ARBA00004651"/>
    </source>
</evidence>
<evidence type="ECO:0000256" key="8">
    <source>
        <dbReference type="ARBA" id="ARBA00022723"/>
    </source>
</evidence>
<feature type="domain" description="Cytochrome b561 bacterial/Ni-hydrogenase" evidence="16">
    <location>
        <begin position="137"/>
        <end position="313"/>
    </location>
</feature>
<evidence type="ECO:0000256" key="1">
    <source>
        <dbReference type="ARBA" id="ARBA00001971"/>
    </source>
</evidence>
<comment type="similarity">
    <text evidence="3">Belongs to the formate dehydrogenase gamma subunit family.</text>
</comment>
<accession>A0ABX7BCX8</accession>
<evidence type="ECO:0000256" key="5">
    <source>
        <dbReference type="ARBA" id="ARBA00022475"/>
    </source>
</evidence>
<feature type="chain" id="PRO_5046405110" evidence="15">
    <location>
        <begin position="33"/>
        <end position="353"/>
    </location>
</feature>
<comment type="cofactor">
    <cofactor evidence="1">
        <name>heme</name>
        <dbReference type="ChEBI" id="CHEBI:30413"/>
    </cofactor>
</comment>
<keyword evidence="18" id="KW-1185">Reference proteome</keyword>
<feature type="transmembrane region" description="Helical" evidence="14">
    <location>
        <begin position="189"/>
        <end position="209"/>
    </location>
</feature>
<evidence type="ECO:0000256" key="11">
    <source>
        <dbReference type="ARBA" id="ARBA00023004"/>
    </source>
</evidence>
<feature type="signal peptide" evidence="15">
    <location>
        <begin position="1"/>
        <end position="32"/>
    </location>
</feature>
<evidence type="ECO:0000259" key="16">
    <source>
        <dbReference type="Pfam" id="PF01292"/>
    </source>
</evidence>
<evidence type="ECO:0000256" key="10">
    <source>
        <dbReference type="ARBA" id="ARBA00022989"/>
    </source>
</evidence>
<dbReference type="InterPro" id="IPR006471">
    <property type="entry name" value="Formate_DH_gsu"/>
</dbReference>
<protein>
    <submittedName>
        <fullName evidence="17">Formate dehydrogenase subunit gamma</fullName>
    </submittedName>
</protein>
<evidence type="ECO:0000256" key="12">
    <source>
        <dbReference type="ARBA" id="ARBA00023136"/>
    </source>
</evidence>
<feature type="transmembrane region" description="Helical" evidence="14">
    <location>
        <begin position="101"/>
        <end position="120"/>
    </location>
</feature>
<keyword evidence="5" id="KW-1003">Cell membrane</keyword>
<dbReference type="PANTHER" id="PTHR30074">
    <property type="entry name" value="FORMATE DEHYDROGENASE, NITRATE-INDUCIBLE, CYTOCHROME B556 FDN SUBUNIT"/>
    <property type="match status" value="1"/>
</dbReference>
<evidence type="ECO:0000256" key="14">
    <source>
        <dbReference type="SAM" id="Phobius"/>
    </source>
</evidence>
<keyword evidence="6" id="KW-0349">Heme</keyword>
<keyword evidence="11" id="KW-0408">Iron</keyword>
<dbReference type="InterPro" id="IPR051817">
    <property type="entry name" value="FDH_cytochrome_b556_subunit"/>
</dbReference>
<gene>
    <name evidence="17" type="ORF">IGS68_03235</name>
</gene>
<dbReference type="SUPFAM" id="SSF81342">
    <property type="entry name" value="Transmembrane di-heme cytochromes"/>
    <property type="match status" value="1"/>
</dbReference>
<sequence>MIMSMMTLGFGRALRLAALTLLLLVPAAGAGAQTTANQTAAPIPPGPNALTGPDISNEQLLFQQLQGGFQGRVSIPDRKSATLIQPEGREWREFRQGALKTVAAVLLLGSLAGLVVFYMVRGKIRIDAGPSRFRVQRFNGFERFAHWITAVSFLVLALTGLNLVFGRYILIPLLGPEAFTTLTIYGKLAHNFLSFPFVLGIVLMLLVWVRHNIPDRTDIAWIKAAGGLFAKGKHPAAKKFNAGQKVIFWMVVAGGGVVAASGYVLLFPFYVTDVAGMQLAHLVHAVLSVLLIAGIIGHIYIGSVGMEGAFDAMGSGQVDVNWAREHHSLWLEEEARKGRAPQAPAVGHRAPAE</sequence>
<feature type="region of interest" description="Disordered" evidence="13">
    <location>
        <begin position="333"/>
        <end position="353"/>
    </location>
</feature>
<feature type="transmembrane region" description="Helical" evidence="14">
    <location>
        <begin position="246"/>
        <end position="270"/>
    </location>
</feature>
<dbReference type="InterPro" id="IPR011577">
    <property type="entry name" value="Cyt_b561_bac/Ni-Hgenase"/>
</dbReference>
<dbReference type="Proteomes" id="UP000595197">
    <property type="component" value="Chromosome"/>
</dbReference>
<keyword evidence="15" id="KW-0732">Signal</keyword>
<evidence type="ECO:0000256" key="13">
    <source>
        <dbReference type="SAM" id="MobiDB-lite"/>
    </source>
</evidence>
<evidence type="ECO:0000256" key="9">
    <source>
        <dbReference type="ARBA" id="ARBA00022982"/>
    </source>
</evidence>
<dbReference type="Gene3D" id="1.20.950.20">
    <property type="entry name" value="Transmembrane di-heme cytochromes, Chain C"/>
    <property type="match status" value="1"/>
</dbReference>
<feature type="transmembrane region" description="Helical" evidence="14">
    <location>
        <begin position="144"/>
        <end position="169"/>
    </location>
</feature>
<keyword evidence="10 14" id="KW-1133">Transmembrane helix</keyword>
<dbReference type="EMBL" id="CP067420">
    <property type="protein sequence ID" value="QQP90287.1"/>
    <property type="molecule type" value="Genomic_DNA"/>
</dbReference>
<keyword evidence="8" id="KW-0479">Metal-binding</keyword>
<keyword evidence="9" id="KW-0249">Electron transport</keyword>
<dbReference type="PANTHER" id="PTHR30074:SF6">
    <property type="entry name" value="FORMATE DEHYDROGENASE GAMMA SUBUNIT"/>
    <property type="match status" value="1"/>
</dbReference>
<feature type="transmembrane region" description="Helical" evidence="14">
    <location>
        <begin position="282"/>
        <end position="301"/>
    </location>
</feature>
<proteinExistence type="inferred from homology"/>
<dbReference type="NCBIfam" id="TIGR01583">
    <property type="entry name" value="formate-DH-gamm"/>
    <property type="match status" value="1"/>
</dbReference>
<keyword evidence="4" id="KW-0813">Transport</keyword>
<evidence type="ECO:0000256" key="3">
    <source>
        <dbReference type="ARBA" id="ARBA00010747"/>
    </source>
</evidence>
<evidence type="ECO:0000313" key="17">
    <source>
        <dbReference type="EMBL" id="QQP90287.1"/>
    </source>
</evidence>
<evidence type="ECO:0000313" key="18">
    <source>
        <dbReference type="Proteomes" id="UP000595197"/>
    </source>
</evidence>
<reference evidence="17" key="1">
    <citation type="submission" date="2021-02" db="EMBL/GenBank/DDBJ databases">
        <title>Skermanella TT6 skin isolate.</title>
        <authorList>
            <person name="Lee K."/>
            <person name="Ganzorig M."/>
        </authorList>
    </citation>
    <scope>NUCLEOTIDE SEQUENCE</scope>
    <source>
        <strain evidence="17">TT6</strain>
    </source>
</reference>
<evidence type="ECO:0000256" key="7">
    <source>
        <dbReference type="ARBA" id="ARBA00022692"/>
    </source>
</evidence>
<organism evidence="17 18">
    <name type="scientific">Skermanella cutis</name>
    <dbReference type="NCBI Taxonomy" id="2775420"/>
    <lineage>
        <taxon>Bacteria</taxon>
        <taxon>Pseudomonadati</taxon>
        <taxon>Pseudomonadota</taxon>
        <taxon>Alphaproteobacteria</taxon>
        <taxon>Rhodospirillales</taxon>
        <taxon>Azospirillaceae</taxon>
        <taxon>Skermanella</taxon>
    </lineage>
</organism>
<keyword evidence="12 14" id="KW-0472">Membrane</keyword>
<dbReference type="InterPro" id="IPR016174">
    <property type="entry name" value="Di-haem_cyt_TM"/>
</dbReference>
<comment type="subcellular location">
    <subcellularLocation>
        <location evidence="2">Cell membrane</location>
        <topology evidence="2">Multi-pass membrane protein</topology>
    </subcellularLocation>
</comment>
<name>A0ABX7BCX8_9PROT</name>